<reference evidence="1" key="1">
    <citation type="submission" date="2021-10" db="EMBL/GenBank/DDBJ databases">
        <title>Novel species in genus Arthrobacter.</title>
        <authorList>
            <person name="Liu Y."/>
        </authorList>
    </citation>
    <scope>NUCLEOTIDE SEQUENCE</scope>
    <source>
        <strain evidence="1">Zg-Y453</strain>
    </source>
</reference>
<evidence type="ECO:0000313" key="2">
    <source>
        <dbReference type="Proteomes" id="UP001139158"/>
    </source>
</evidence>
<dbReference type="InterPro" id="IPR011726">
    <property type="entry name" value="KdpF"/>
</dbReference>
<dbReference type="EMBL" id="JAJFZV010000011">
    <property type="protein sequence ID" value="MCC3298315.1"/>
    <property type="molecule type" value="Genomic_DNA"/>
</dbReference>
<dbReference type="Proteomes" id="UP001139158">
    <property type="component" value="Unassembled WGS sequence"/>
</dbReference>
<evidence type="ECO:0000313" key="1">
    <source>
        <dbReference type="EMBL" id="MCC3298315.1"/>
    </source>
</evidence>
<name>A0A9X1SC29_9MICC</name>
<protein>
    <submittedName>
        <fullName evidence="1">Potassium-transporting ATPase subunit F</fullName>
    </submittedName>
</protein>
<keyword evidence="2" id="KW-1185">Reference proteome</keyword>
<comment type="caution">
    <text evidence="1">The sequence shown here is derived from an EMBL/GenBank/DDBJ whole genome shotgun (WGS) entry which is preliminary data.</text>
</comment>
<proteinExistence type="predicted"/>
<dbReference type="RefSeq" id="WP_227896188.1">
    <property type="nucleotide sequence ID" value="NZ_CP099466.1"/>
</dbReference>
<organism evidence="1 2">
    <name type="scientific">Arthrobacter caoxuetaonis</name>
    <dbReference type="NCBI Taxonomy" id="2886935"/>
    <lineage>
        <taxon>Bacteria</taxon>
        <taxon>Bacillati</taxon>
        <taxon>Actinomycetota</taxon>
        <taxon>Actinomycetes</taxon>
        <taxon>Micrococcales</taxon>
        <taxon>Micrococcaceae</taxon>
        <taxon>Arthrobacter</taxon>
    </lineage>
</organism>
<dbReference type="GO" id="GO:0005886">
    <property type="term" value="C:plasma membrane"/>
    <property type="evidence" value="ECO:0007669"/>
    <property type="project" value="InterPro"/>
</dbReference>
<dbReference type="AlphaFoldDB" id="A0A9X1SC29"/>
<accession>A0A9X1SC29</accession>
<dbReference type="GO" id="GO:0008556">
    <property type="term" value="F:P-type potassium transmembrane transporter activity"/>
    <property type="evidence" value="ECO:0007669"/>
    <property type="project" value="InterPro"/>
</dbReference>
<dbReference type="Pfam" id="PF09604">
    <property type="entry name" value="Potass_KdpF"/>
    <property type="match status" value="1"/>
</dbReference>
<gene>
    <name evidence="1" type="ORF">LJ757_10920</name>
</gene>
<sequence>MTFFDCAALILAAASAVYVLAALLRPEKF</sequence>